<name>A0ABQ8JIU9_DERPT</name>
<sequence>MNNRYMSIIKRNRSTLKYDHISIIPWIEIKKLHLCKNRLKIVSFSTKKLPKTIVYFEKKIFKFLLNKCNNVSYLKQVKRPWYALLFCCWNCQTFKPIKRSKSNLSSSLSSLSSHDSDNDEMEYEYPNISNEQQQEQQIQEMNSSEPDSDDDNWNLFNDNNNNLPSECDRKREKISRKHSLIHNDDGFKNKKLKQS</sequence>
<keyword evidence="3" id="KW-1185">Reference proteome</keyword>
<organism evidence="2 3">
    <name type="scientific">Dermatophagoides pteronyssinus</name>
    <name type="common">European house dust mite</name>
    <dbReference type="NCBI Taxonomy" id="6956"/>
    <lineage>
        <taxon>Eukaryota</taxon>
        <taxon>Metazoa</taxon>
        <taxon>Ecdysozoa</taxon>
        <taxon>Arthropoda</taxon>
        <taxon>Chelicerata</taxon>
        <taxon>Arachnida</taxon>
        <taxon>Acari</taxon>
        <taxon>Acariformes</taxon>
        <taxon>Sarcoptiformes</taxon>
        <taxon>Astigmata</taxon>
        <taxon>Psoroptidia</taxon>
        <taxon>Analgoidea</taxon>
        <taxon>Pyroglyphidae</taxon>
        <taxon>Dermatophagoidinae</taxon>
        <taxon>Dermatophagoides</taxon>
    </lineage>
</organism>
<accession>A0ABQ8JIU9</accession>
<feature type="region of interest" description="Disordered" evidence="1">
    <location>
        <begin position="103"/>
        <end position="122"/>
    </location>
</feature>
<reference evidence="2 3" key="2">
    <citation type="journal article" date="2022" name="Mol. Biol. Evol.">
        <title>Comparative Genomics Reveals Insights into the Divergent Evolution of Astigmatic Mites and Household Pest Adaptations.</title>
        <authorList>
            <person name="Xiong Q."/>
            <person name="Wan A.T."/>
            <person name="Liu X."/>
            <person name="Fung C.S."/>
            <person name="Xiao X."/>
            <person name="Malainual N."/>
            <person name="Hou J."/>
            <person name="Wang L."/>
            <person name="Wang M."/>
            <person name="Yang K.Y."/>
            <person name="Cui Y."/>
            <person name="Leung E.L."/>
            <person name="Nong W."/>
            <person name="Shin S.K."/>
            <person name="Au S.W."/>
            <person name="Jeong K.Y."/>
            <person name="Chew F.T."/>
            <person name="Hui J.H."/>
            <person name="Leung T.F."/>
            <person name="Tungtrongchitr A."/>
            <person name="Zhong N."/>
            <person name="Liu Z."/>
            <person name="Tsui S.K."/>
        </authorList>
    </citation>
    <scope>NUCLEOTIDE SEQUENCE [LARGE SCALE GENOMIC DNA]</scope>
    <source>
        <strain evidence="2">Derp</strain>
    </source>
</reference>
<evidence type="ECO:0000313" key="2">
    <source>
        <dbReference type="EMBL" id="KAH9422536.1"/>
    </source>
</evidence>
<feature type="compositionally biased region" description="Low complexity" evidence="1">
    <location>
        <begin position="153"/>
        <end position="162"/>
    </location>
</feature>
<gene>
    <name evidence="2" type="ORF">DERP_003212</name>
</gene>
<protein>
    <submittedName>
        <fullName evidence="2">Uncharacterized protein</fullName>
    </submittedName>
</protein>
<feature type="region of interest" description="Disordered" evidence="1">
    <location>
        <begin position="130"/>
        <end position="195"/>
    </location>
</feature>
<dbReference type="EMBL" id="NJHN03000036">
    <property type="protein sequence ID" value="KAH9422536.1"/>
    <property type="molecule type" value="Genomic_DNA"/>
</dbReference>
<feature type="compositionally biased region" description="Low complexity" evidence="1">
    <location>
        <begin position="130"/>
        <end position="145"/>
    </location>
</feature>
<evidence type="ECO:0000313" key="3">
    <source>
        <dbReference type="Proteomes" id="UP000887458"/>
    </source>
</evidence>
<comment type="caution">
    <text evidence="2">The sequence shown here is derived from an EMBL/GenBank/DDBJ whole genome shotgun (WGS) entry which is preliminary data.</text>
</comment>
<evidence type="ECO:0000256" key="1">
    <source>
        <dbReference type="SAM" id="MobiDB-lite"/>
    </source>
</evidence>
<dbReference type="Proteomes" id="UP000887458">
    <property type="component" value="Unassembled WGS sequence"/>
</dbReference>
<feature type="compositionally biased region" description="Low complexity" evidence="1">
    <location>
        <begin position="103"/>
        <end position="113"/>
    </location>
</feature>
<proteinExistence type="predicted"/>
<reference evidence="2 3" key="1">
    <citation type="journal article" date="2018" name="J. Allergy Clin. Immunol.">
        <title>High-quality assembly of Dermatophagoides pteronyssinus genome and transcriptome reveals a wide range of novel allergens.</title>
        <authorList>
            <person name="Liu X.Y."/>
            <person name="Yang K.Y."/>
            <person name="Wang M.Q."/>
            <person name="Kwok J.S."/>
            <person name="Zeng X."/>
            <person name="Yang Z."/>
            <person name="Xiao X.J."/>
            <person name="Lau C.P."/>
            <person name="Li Y."/>
            <person name="Huang Z.M."/>
            <person name="Ba J.G."/>
            <person name="Yim A.K."/>
            <person name="Ouyang C.Y."/>
            <person name="Ngai S.M."/>
            <person name="Chan T.F."/>
            <person name="Leung E.L."/>
            <person name="Liu L."/>
            <person name="Liu Z.G."/>
            <person name="Tsui S.K."/>
        </authorList>
    </citation>
    <scope>NUCLEOTIDE SEQUENCE [LARGE SCALE GENOMIC DNA]</scope>
    <source>
        <strain evidence="2">Derp</strain>
    </source>
</reference>